<proteinExistence type="inferred from homology"/>
<dbReference type="Pfam" id="PF01494">
    <property type="entry name" value="FAD_binding_3"/>
    <property type="match status" value="2"/>
</dbReference>
<dbReference type="PRINTS" id="PR00420">
    <property type="entry name" value="RNGMNOXGNASE"/>
</dbReference>
<reference evidence="8" key="1">
    <citation type="submission" date="2021-11" db="EMBL/GenBank/DDBJ databases">
        <authorList>
            <person name="Herlambang A."/>
            <person name="Guo Y."/>
            <person name="Takashima Y."/>
            <person name="Nishizawa T."/>
        </authorList>
    </citation>
    <scope>NUCLEOTIDE SEQUENCE</scope>
    <source>
        <strain evidence="8">E1425</strain>
    </source>
</reference>
<dbReference type="Proteomes" id="UP000827284">
    <property type="component" value="Unassembled WGS sequence"/>
</dbReference>
<evidence type="ECO:0000313" key="8">
    <source>
        <dbReference type="EMBL" id="GJJ71416.1"/>
    </source>
</evidence>
<dbReference type="SUPFAM" id="SSF51905">
    <property type="entry name" value="FAD/NAD(P)-binding domain"/>
    <property type="match status" value="1"/>
</dbReference>
<name>A0A9P3H7D5_9FUNG</name>
<keyword evidence="3" id="KW-0274">FAD</keyword>
<keyword evidence="2" id="KW-0285">Flavoprotein</keyword>
<evidence type="ECO:0000259" key="7">
    <source>
        <dbReference type="Pfam" id="PF01494"/>
    </source>
</evidence>
<feature type="transmembrane region" description="Helical" evidence="6">
    <location>
        <begin position="12"/>
        <end position="28"/>
    </location>
</feature>
<dbReference type="AlphaFoldDB" id="A0A9P3H7D5"/>
<evidence type="ECO:0000256" key="4">
    <source>
        <dbReference type="ARBA" id="ARBA00023002"/>
    </source>
</evidence>
<dbReference type="InterPro" id="IPR002938">
    <property type="entry name" value="FAD-bd"/>
</dbReference>
<reference evidence="8" key="2">
    <citation type="journal article" date="2022" name="Microbiol. Resour. Announc.">
        <title>Whole-Genome Sequence of Entomortierella parvispora E1425, a Mucoromycotan Fungus Associated with Burkholderiaceae-Related Endosymbiotic Bacteria.</title>
        <authorList>
            <person name="Herlambang A."/>
            <person name="Guo Y."/>
            <person name="Takashima Y."/>
            <person name="Narisawa K."/>
            <person name="Ohta H."/>
            <person name="Nishizawa T."/>
        </authorList>
    </citation>
    <scope>NUCLEOTIDE SEQUENCE</scope>
    <source>
        <strain evidence="8">E1425</strain>
    </source>
</reference>
<sequence length="467" mass="51964">MTDSNPKPQPVVFIIGAGLSGLLLAALLEKTHIPYRVFERASTVKPLGSVLSLSPPILRALDQLGLMDELKKISMPCAELTIVDANLKTIGVVSPGKNDKAISGYDSITFARPDLYDLMLRQVPAENITFGKKVLKVTEEDDKVTIHLSDNTAYECDILVGADGSYSAVRQSMYRVMSDLGTLPKADGEELVAGYSMTVGTTQPLDPEKYPQLKDNSCHFVSVIGGDRYSYNCIIVPGQRVCWSLSIQFESPEESRKELFRNSEWKSDQINPMTDVFSSFPSPYGGKMGDLIEATPKELISRVYSEYKMFKTWFHGRSVLIGDACHKMLPAAGQGAVNAMQDSVILANCLYDIEDNTQKSITEAFQSYYDQRYELAKAAYDMSGMLAKITKGQKWHERLVRTFMFNLPESIQAASQAKRCMYRPQATFLPIVPLRGTGAVLPQPPSKRYQREQEVLQKKSDTDIVAV</sequence>
<comment type="caution">
    <text evidence="8">The sequence shown here is derived from an EMBL/GenBank/DDBJ whole genome shotgun (WGS) entry which is preliminary data.</text>
</comment>
<feature type="domain" description="FAD-binding" evidence="7">
    <location>
        <begin position="12"/>
        <end position="173"/>
    </location>
</feature>
<dbReference type="Gene3D" id="3.50.50.60">
    <property type="entry name" value="FAD/NAD(P)-binding domain"/>
    <property type="match status" value="1"/>
</dbReference>
<evidence type="ECO:0000256" key="6">
    <source>
        <dbReference type="SAM" id="Phobius"/>
    </source>
</evidence>
<keyword evidence="6" id="KW-0472">Membrane</keyword>
<dbReference type="InterPro" id="IPR036188">
    <property type="entry name" value="FAD/NAD-bd_sf"/>
</dbReference>
<dbReference type="InterPro" id="IPR050493">
    <property type="entry name" value="FAD-dep_Monooxygenase_BioMet"/>
</dbReference>
<evidence type="ECO:0000256" key="3">
    <source>
        <dbReference type="ARBA" id="ARBA00022827"/>
    </source>
</evidence>
<keyword evidence="9" id="KW-1185">Reference proteome</keyword>
<keyword evidence="5" id="KW-0503">Monooxygenase</keyword>
<keyword evidence="4" id="KW-0560">Oxidoreductase</keyword>
<gene>
    <name evidence="8" type="ORF">EMPS_03766</name>
</gene>
<comment type="similarity">
    <text evidence="1">Belongs to the paxM FAD-dependent monooxygenase family.</text>
</comment>
<organism evidence="8 9">
    <name type="scientific">Entomortierella parvispora</name>
    <dbReference type="NCBI Taxonomy" id="205924"/>
    <lineage>
        <taxon>Eukaryota</taxon>
        <taxon>Fungi</taxon>
        <taxon>Fungi incertae sedis</taxon>
        <taxon>Mucoromycota</taxon>
        <taxon>Mortierellomycotina</taxon>
        <taxon>Mortierellomycetes</taxon>
        <taxon>Mortierellales</taxon>
        <taxon>Mortierellaceae</taxon>
        <taxon>Entomortierella</taxon>
    </lineage>
</organism>
<dbReference type="GO" id="GO:0004497">
    <property type="term" value="F:monooxygenase activity"/>
    <property type="evidence" value="ECO:0007669"/>
    <property type="project" value="UniProtKB-KW"/>
</dbReference>
<feature type="domain" description="FAD-binding" evidence="7">
    <location>
        <begin position="301"/>
        <end position="381"/>
    </location>
</feature>
<evidence type="ECO:0000256" key="1">
    <source>
        <dbReference type="ARBA" id="ARBA00007992"/>
    </source>
</evidence>
<keyword evidence="6" id="KW-1133">Transmembrane helix</keyword>
<dbReference type="EMBL" id="BQFW01000005">
    <property type="protein sequence ID" value="GJJ71416.1"/>
    <property type="molecule type" value="Genomic_DNA"/>
</dbReference>
<dbReference type="OrthoDB" id="655030at2759"/>
<dbReference type="GO" id="GO:0071949">
    <property type="term" value="F:FAD binding"/>
    <property type="evidence" value="ECO:0007669"/>
    <property type="project" value="InterPro"/>
</dbReference>
<evidence type="ECO:0000256" key="5">
    <source>
        <dbReference type="ARBA" id="ARBA00023033"/>
    </source>
</evidence>
<dbReference type="PANTHER" id="PTHR13789:SF309">
    <property type="entry name" value="PUTATIVE (AFU_ORTHOLOGUE AFUA_6G14510)-RELATED"/>
    <property type="match status" value="1"/>
</dbReference>
<accession>A0A9P3H7D5</accession>
<evidence type="ECO:0000256" key="2">
    <source>
        <dbReference type="ARBA" id="ARBA00022630"/>
    </source>
</evidence>
<keyword evidence="6" id="KW-0812">Transmembrane</keyword>
<dbReference type="PANTHER" id="PTHR13789">
    <property type="entry name" value="MONOOXYGENASE"/>
    <property type="match status" value="1"/>
</dbReference>
<protein>
    <recommendedName>
        <fullName evidence="7">FAD-binding domain-containing protein</fullName>
    </recommendedName>
</protein>
<evidence type="ECO:0000313" key="9">
    <source>
        <dbReference type="Proteomes" id="UP000827284"/>
    </source>
</evidence>